<keyword evidence="3" id="KW-1185">Reference proteome</keyword>
<gene>
    <name evidence="2" type="ORF">FB567DRAFT_132270</name>
</gene>
<feature type="region of interest" description="Disordered" evidence="1">
    <location>
        <begin position="313"/>
        <end position="342"/>
    </location>
</feature>
<feature type="compositionally biased region" description="Pro residues" evidence="1">
    <location>
        <begin position="64"/>
        <end position="77"/>
    </location>
</feature>
<dbReference type="OrthoDB" id="3932216at2759"/>
<evidence type="ECO:0000313" key="2">
    <source>
        <dbReference type="EMBL" id="KAH7078313.1"/>
    </source>
</evidence>
<dbReference type="Proteomes" id="UP000813461">
    <property type="component" value="Unassembled WGS sequence"/>
</dbReference>
<proteinExistence type="predicted"/>
<feature type="compositionally biased region" description="Low complexity" evidence="1">
    <location>
        <begin position="24"/>
        <end position="45"/>
    </location>
</feature>
<organism evidence="2 3">
    <name type="scientific">Paraphoma chrysanthemicola</name>
    <dbReference type="NCBI Taxonomy" id="798071"/>
    <lineage>
        <taxon>Eukaryota</taxon>
        <taxon>Fungi</taxon>
        <taxon>Dikarya</taxon>
        <taxon>Ascomycota</taxon>
        <taxon>Pezizomycotina</taxon>
        <taxon>Dothideomycetes</taxon>
        <taxon>Pleosporomycetidae</taxon>
        <taxon>Pleosporales</taxon>
        <taxon>Pleosporineae</taxon>
        <taxon>Phaeosphaeriaceae</taxon>
        <taxon>Paraphoma</taxon>
    </lineage>
</organism>
<sequence>MQDRRHTPPYSDPDTPIIPPADPATPTSLASSTVTAATILNTNPTPTIPSKLSLKQATTSTTAPTPPLTTPTQRPPIPETLTQALVESNSALKRLQQDLLILTSFPDNSSLLWRPPWFPPGPHTGTFWTLHNPPNVVTERITNPSNPLWVVYTRRMRRESDPEPAYIKSWTQWARVCEIYGIPGDFLGEGMVALVRLGLRYDAEGGVLAPRNWPLYPEPQIPGQRAYALDPARCATHLPPRFSNLITEDHGAGFVEQVEVGADGTLSVLQREEYVRSVADRRWSWVPWTREQETSCAGLKVRVRGWNGGIKRGGSGVESKRVEGNEEDDEEGRRVKRARSLV</sequence>
<comment type="caution">
    <text evidence="2">The sequence shown here is derived from an EMBL/GenBank/DDBJ whole genome shotgun (WGS) entry which is preliminary data.</text>
</comment>
<protein>
    <submittedName>
        <fullName evidence="2">Uncharacterized protein</fullName>
    </submittedName>
</protein>
<feature type="region of interest" description="Disordered" evidence="1">
    <location>
        <begin position="1"/>
        <end position="77"/>
    </location>
</feature>
<dbReference type="AlphaFoldDB" id="A0A8K0R0D8"/>
<dbReference type="EMBL" id="JAGMVJ010000017">
    <property type="protein sequence ID" value="KAH7078313.1"/>
    <property type="molecule type" value="Genomic_DNA"/>
</dbReference>
<evidence type="ECO:0000256" key="1">
    <source>
        <dbReference type="SAM" id="MobiDB-lite"/>
    </source>
</evidence>
<name>A0A8K0R0D8_9PLEO</name>
<reference evidence="2" key="1">
    <citation type="journal article" date="2021" name="Nat. Commun.">
        <title>Genetic determinants of endophytism in the Arabidopsis root mycobiome.</title>
        <authorList>
            <person name="Mesny F."/>
            <person name="Miyauchi S."/>
            <person name="Thiergart T."/>
            <person name="Pickel B."/>
            <person name="Atanasova L."/>
            <person name="Karlsson M."/>
            <person name="Huettel B."/>
            <person name="Barry K.W."/>
            <person name="Haridas S."/>
            <person name="Chen C."/>
            <person name="Bauer D."/>
            <person name="Andreopoulos W."/>
            <person name="Pangilinan J."/>
            <person name="LaButti K."/>
            <person name="Riley R."/>
            <person name="Lipzen A."/>
            <person name="Clum A."/>
            <person name="Drula E."/>
            <person name="Henrissat B."/>
            <person name="Kohler A."/>
            <person name="Grigoriev I.V."/>
            <person name="Martin F.M."/>
            <person name="Hacquard S."/>
        </authorList>
    </citation>
    <scope>NUCLEOTIDE SEQUENCE</scope>
    <source>
        <strain evidence="2">MPI-SDFR-AT-0120</strain>
    </source>
</reference>
<evidence type="ECO:0000313" key="3">
    <source>
        <dbReference type="Proteomes" id="UP000813461"/>
    </source>
</evidence>
<accession>A0A8K0R0D8</accession>